<evidence type="ECO:0000256" key="4">
    <source>
        <dbReference type="ARBA" id="ARBA00023136"/>
    </source>
</evidence>
<dbReference type="EC" id="4.2.2.29" evidence="7"/>
<evidence type="ECO:0000256" key="5">
    <source>
        <dbReference type="ARBA" id="ARBA00023239"/>
    </source>
</evidence>
<comment type="subcellular location">
    <subcellularLocation>
        <location evidence="7">Cell membrane</location>
        <topology evidence="7">Single-pass membrane protein</topology>
    </subcellularLocation>
</comment>
<keyword evidence="4 7" id="KW-0472">Membrane</keyword>
<gene>
    <name evidence="7" type="primary">mltG</name>
    <name evidence="8" type="ORF">XD73_0060</name>
</gene>
<name>A0A101FZ97_9CHLR</name>
<evidence type="ECO:0000256" key="1">
    <source>
        <dbReference type="ARBA" id="ARBA00022475"/>
    </source>
</evidence>
<dbReference type="AlphaFoldDB" id="A0A101FZ97"/>
<feature type="transmembrane region" description="Helical" evidence="7">
    <location>
        <begin position="7"/>
        <end position="29"/>
    </location>
</feature>
<dbReference type="GO" id="GO:0005886">
    <property type="term" value="C:plasma membrane"/>
    <property type="evidence" value="ECO:0007669"/>
    <property type="project" value="UniProtKB-SubCell"/>
</dbReference>
<dbReference type="Pfam" id="PF02618">
    <property type="entry name" value="YceG"/>
    <property type="match status" value="1"/>
</dbReference>
<evidence type="ECO:0000256" key="3">
    <source>
        <dbReference type="ARBA" id="ARBA00022989"/>
    </source>
</evidence>
<evidence type="ECO:0000256" key="7">
    <source>
        <dbReference type="HAMAP-Rule" id="MF_02065"/>
    </source>
</evidence>
<dbReference type="GO" id="GO:0008932">
    <property type="term" value="F:lytic endotransglycosylase activity"/>
    <property type="evidence" value="ECO:0007669"/>
    <property type="project" value="UniProtKB-UniRule"/>
</dbReference>
<keyword evidence="3 7" id="KW-1133">Transmembrane helix</keyword>
<dbReference type="InterPro" id="IPR003770">
    <property type="entry name" value="MLTG-like"/>
</dbReference>
<organism evidence="8 9">
    <name type="scientific">Anaerolinea thermophila</name>
    <dbReference type="NCBI Taxonomy" id="167964"/>
    <lineage>
        <taxon>Bacteria</taxon>
        <taxon>Bacillati</taxon>
        <taxon>Chloroflexota</taxon>
        <taxon>Anaerolineae</taxon>
        <taxon>Anaerolineales</taxon>
        <taxon>Anaerolineaceae</taxon>
        <taxon>Anaerolinea</taxon>
    </lineage>
</organism>
<evidence type="ECO:0000256" key="6">
    <source>
        <dbReference type="ARBA" id="ARBA00023316"/>
    </source>
</evidence>
<dbReference type="PANTHER" id="PTHR30518:SF2">
    <property type="entry name" value="ENDOLYTIC MUREIN TRANSGLYCOSYLASE"/>
    <property type="match status" value="1"/>
</dbReference>
<sequence>MKKKHTGLVVVLLGIVLLGVILCAFFLWIPRLTVDLFGQPDFSLSVLQTDKYALNLYLHHKELTRPMDSNLQESQEFDIVIGDSAMQVSQNLANAGLIPDETAFLTYLIYKGYDRTLQSGTYIFSRAQTPVEMAATMIDPTPLDVTFAVLPGMRFEEIAGLIATSGLNFTAEDLMRIYETKEGIMLPAIFQNVPNLEGLILAGEYEILRSSTVIEFVQYMIDQTAAQFTPEVLNAFAEQGLDAYQAVTLASIVEREAVRAEEKNMIAAVFLNRLKIGMPLQSDPTVQYAIAQQEGAAGWWKVPLTSTDLQVDSLYNTYIYNGLPPTPICAVNVDSLIAIAMPLQSDFYYFRSACDGSGYHVFARDYAEHQSNACP</sequence>
<comment type="catalytic activity">
    <reaction evidence="7">
        <text>a peptidoglycan chain = a peptidoglycan chain with N-acetyl-1,6-anhydromuramyl-[peptide] at the reducing end + a peptidoglycan chain with N-acetylglucosamine at the non-reducing end.</text>
        <dbReference type="EC" id="4.2.2.29"/>
    </reaction>
</comment>
<dbReference type="Gene3D" id="3.30.1490.480">
    <property type="entry name" value="Endolytic murein transglycosylase"/>
    <property type="match status" value="1"/>
</dbReference>
<protein>
    <recommendedName>
        <fullName evidence="7">Endolytic murein transglycosylase</fullName>
        <ecNumber evidence="7">4.2.2.29</ecNumber>
    </recommendedName>
    <alternativeName>
        <fullName evidence="7">Peptidoglycan lytic transglycosylase</fullName>
    </alternativeName>
    <alternativeName>
        <fullName evidence="7">Peptidoglycan polymerization terminase</fullName>
    </alternativeName>
</protein>
<dbReference type="Proteomes" id="UP000064249">
    <property type="component" value="Unassembled WGS sequence"/>
</dbReference>
<dbReference type="PANTHER" id="PTHR30518">
    <property type="entry name" value="ENDOLYTIC MUREIN TRANSGLYCOSYLASE"/>
    <property type="match status" value="1"/>
</dbReference>
<comment type="function">
    <text evidence="7">Functions as a peptidoglycan terminase that cleaves nascent peptidoglycan strands endolytically to terminate their elongation.</text>
</comment>
<dbReference type="EMBL" id="LGFU01000001">
    <property type="protein sequence ID" value="KUK47114.1"/>
    <property type="molecule type" value="Genomic_DNA"/>
</dbReference>
<dbReference type="GO" id="GO:0009252">
    <property type="term" value="P:peptidoglycan biosynthetic process"/>
    <property type="evidence" value="ECO:0007669"/>
    <property type="project" value="UniProtKB-UniRule"/>
</dbReference>
<accession>A0A101FZ97</accession>
<dbReference type="NCBIfam" id="TIGR00247">
    <property type="entry name" value="endolytic transglycosylase MltG"/>
    <property type="match status" value="1"/>
</dbReference>
<dbReference type="GO" id="GO:0071555">
    <property type="term" value="P:cell wall organization"/>
    <property type="evidence" value="ECO:0007669"/>
    <property type="project" value="UniProtKB-KW"/>
</dbReference>
<proteinExistence type="inferred from homology"/>
<comment type="caution">
    <text evidence="8">The sequence shown here is derived from an EMBL/GenBank/DDBJ whole genome shotgun (WGS) entry which is preliminary data.</text>
</comment>
<comment type="similarity">
    <text evidence="7">Belongs to the transglycosylase MltG family.</text>
</comment>
<dbReference type="HAMAP" id="MF_02065">
    <property type="entry name" value="MltG"/>
    <property type="match status" value="1"/>
</dbReference>
<keyword evidence="1 7" id="KW-1003">Cell membrane</keyword>
<reference evidence="8 9" key="1">
    <citation type="journal article" date="2015" name="MBio">
        <title>Genome-Resolved Metagenomic Analysis Reveals Roles for Candidate Phyla and Other Microbial Community Members in Biogeochemical Transformations in Oil Reservoirs.</title>
        <authorList>
            <person name="Hu P."/>
            <person name="Tom L."/>
            <person name="Singh A."/>
            <person name="Thomas B.C."/>
            <person name="Baker B.J."/>
            <person name="Piceno Y.M."/>
            <person name="Andersen G.L."/>
            <person name="Banfield J.F."/>
        </authorList>
    </citation>
    <scope>NUCLEOTIDE SEQUENCE [LARGE SCALE GENOMIC DNA]</scope>
    <source>
        <strain evidence="8">46_16</strain>
    </source>
</reference>
<dbReference type="PATRIC" id="fig|167964.4.peg.352"/>
<keyword evidence="2 7" id="KW-0812">Transmembrane</keyword>
<evidence type="ECO:0000256" key="2">
    <source>
        <dbReference type="ARBA" id="ARBA00022692"/>
    </source>
</evidence>
<feature type="site" description="Important for catalytic activity" evidence="7">
    <location>
        <position position="256"/>
    </location>
</feature>
<evidence type="ECO:0000313" key="8">
    <source>
        <dbReference type="EMBL" id="KUK47114.1"/>
    </source>
</evidence>
<keyword evidence="6 7" id="KW-0961">Cell wall biogenesis/degradation</keyword>
<evidence type="ECO:0000313" key="9">
    <source>
        <dbReference type="Proteomes" id="UP000064249"/>
    </source>
</evidence>
<keyword evidence="5 7" id="KW-0456">Lyase</keyword>